<comment type="caution">
    <text evidence="1">The sequence shown here is derived from an EMBL/GenBank/DDBJ whole genome shotgun (WGS) entry which is preliminary data.</text>
</comment>
<keyword evidence="2" id="KW-1185">Reference proteome</keyword>
<dbReference type="EMBL" id="JACIFP010000001">
    <property type="protein sequence ID" value="MBB4134887.1"/>
    <property type="molecule type" value="Genomic_DNA"/>
</dbReference>
<dbReference type="AlphaFoldDB" id="A0A840F5S5"/>
<dbReference type="RefSeq" id="WP_183369997.1">
    <property type="nucleotide sequence ID" value="NZ_BAABHL010000037.1"/>
</dbReference>
<dbReference type="Proteomes" id="UP000551501">
    <property type="component" value="Unassembled WGS sequence"/>
</dbReference>
<protein>
    <submittedName>
        <fullName evidence="1">Uncharacterized protein</fullName>
    </submittedName>
</protein>
<name>A0A840F5S5_9ACTN</name>
<evidence type="ECO:0000313" key="1">
    <source>
        <dbReference type="EMBL" id="MBB4134887.1"/>
    </source>
</evidence>
<proteinExistence type="predicted"/>
<sequence length="213" mass="23220">MSYDQWLIPVRFADDPETASRHAVEQDESDAPAAPEAAALADAITRAHGPIEDASGFLSVFPLEATGDCVFVPSRFPAVELARATVIPLAFGAGFAVYDPQHGVLLDPRDAVAGTFVYSSDDPFPTITPSLIDLCVPAMRVEDFVIAETGENVYIQTKRVADDEYLLEYRDGSPDRHFGTTVSTAEQVAAAVRGWLTGDDSSYRGHHWERIEF</sequence>
<gene>
    <name evidence="1" type="ORF">BKA16_001439</name>
</gene>
<reference evidence="1 2" key="1">
    <citation type="submission" date="2020-08" db="EMBL/GenBank/DDBJ databases">
        <title>Sequencing the genomes of 1000 actinobacteria strains.</title>
        <authorList>
            <person name="Klenk H.-P."/>
        </authorList>
    </citation>
    <scope>NUCLEOTIDE SEQUENCE [LARGE SCALE GENOMIC DNA]</scope>
    <source>
        <strain evidence="1 2">DSM 45298</strain>
    </source>
</reference>
<organism evidence="1 2">
    <name type="scientific">Gordonia humi</name>
    <dbReference type="NCBI Taxonomy" id="686429"/>
    <lineage>
        <taxon>Bacteria</taxon>
        <taxon>Bacillati</taxon>
        <taxon>Actinomycetota</taxon>
        <taxon>Actinomycetes</taxon>
        <taxon>Mycobacteriales</taxon>
        <taxon>Gordoniaceae</taxon>
        <taxon>Gordonia</taxon>
    </lineage>
</organism>
<accession>A0A840F5S5</accession>
<evidence type="ECO:0000313" key="2">
    <source>
        <dbReference type="Proteomes" id="UP000551501"/>
    </source>
</evidence>